<keyword evidence="1" id="KW-1133">Transmembrane helix</keyword>
<evidence type="ECO:0000256" key="1">
    <source>
        <dbReference type="SAM" id="Phobius"/>
    </source>
</evidence>
<sequence>MSKGQEYKAYGSICKMKVGGTYGVILALSMLGMVVSTGSVSADEVLTDKTVVVEKKSEVDVPISHDSLDKAVKEAKEASVVQDKGVATSETVLEKQKETEDKNAETKAN</sequence>
<evidence type="ECO:0000313" key="3">
    <source>
        <dbReference type="Proteomes" id="UP000072363"/>
    </source>
</evidence>
<keyword evidence="1" id="KW-0472">Membrane</keyword>
<accession>A0A139PZL0</accession>
<dbReference type="PATRIC" id="fig|1303.82.peg.492"/>
<evidence type="ECO:0000313" key="2">
    <source>
        <dbReference type="EMBL" id="KXT95733.1"/>
    </source>
</evidence>
<reference evidence="2 3" key="1">
    <citation type="submission" date="2016-01" db="EMBL/GenBank/DDBJ databases">
        <title>Highly variable Streptococcus oralis are common among viridans streptococci isolated from primates.</title>
        <authorList>
            <person name="Denapaite D."/>
            <person name="Rieger M."/>
            <person name="Koendgen S."/>
            <person name="Brueckner R."/>
            <person name="Ochigava I."/>
            <person name="Kappeler P."/>
            <person name="Maetz-Rensing K."/>
            <person name="Leendertz F."/>
            <person name="Hakenbeck R."/>
        </authorList>
    </citation>
    <scope>NUCLEOTIDE SEQUENCE [LARGE SCALE GENOMIC DNA]</scope>
    <source>
        <strain evidence="2 3">DD27</strain>
    </source>
</reference>
<keyword evidence="1" id="KW-0812">Transmembrane</keyword>
<feature type="transmembrane region" description="Helical" evidence="1">
    <location>
        <begin position="21"/>
        <end position="40"/>
    </location>
</feature>
<comment type="caution">
    <text evidence="2">The sequence shown here is derived from an EMBL/GenBank/DDBJ whole genome shotgun (WGS) entry which is preliminary data.</text>
</comment>
<dbReference type="RefSeq" id="WP_042768352.1">
    <property type="nucleotide sequence ID" value="NZ_KQ970235.1"/>
</dbReference>
<proteinExistence type="predicted"/>
<name>A0A139PZL0_STROR</name>
<dbReference type="EMBL" id="LQNZ01000038">
    <property type="protein sequence ID" value="KXT95733.1"/>
    <property type="molecule type" value="Genomic_DNA"/>
</dbReference>
<organism evidence="2 3">
    <name type="scientific">Streptococcus oralis</name>
    <dbReference type="NCBI Taxonomy" id="1303"/>
    <lineage>
        <taxon>Bacteria</taxon>
        <taxon>Bacillati</taxon>
        <taxon>Bacillota</taxon>
        <taxon>Bacilli</taxon>
        <taxon>Lactobacillales</taxon>
        <taxon>Streptococcaceae</taxon>
        <taxon>Streptococcus</taxon>
    </lineage>
</organism>
<protein>
    <submittedName>
        <fullName evidence="2">Uncharacterized protein</fullName>
    </submittedName>
</protein>
<dbReference type="Proteomes" id="UP000072363">
    <property type="component" value="Unassembled WGS sequence"/>
</dbReference>
<dbReference type="AlphaFoldDB" id="A0A139PZL0"/>
<gene>
    <name evidence="2" type="ORF">SORDD27_00465</name>
</gene>